<gene>
    <name evidence="2" type="ORF">GCM10010917_08090</name>
</gene>
<keyword evidence="2" id="KW-0808">Transferase</keyword>
<accession>A0ABQ1FPQ2</accession>
<proteinExistence type="predicted"/>
<protein>
    <submittedName>
        <fullName evidence="2">Methyltransferase</fullName>
    </submittedName>
</protein>
<dbReference type="GO" id="GO:0032259">
    <property type="term" value="P:methylation"/>
    <property type="evidence" value="ECO:0007669"/>
    <property type="project" value="UniProtKB-KW"/>
</dbReference>
<evidence type="ECO:0000313" key="3">
    <source>
        <dbReference type="Proteomes" id="UP000609323"/>
    </source>
</evidence>
<keyword evidence="3" id="KW-1185">Reference proteome</keyword>
<name>A0ABQ1FPQ2_9BACL</name>
<organism evidence="2 3">
    <name type="scientific">Paenibacillus physcomitrellae</name>
    <dbReference type="NCBI Taxonomy" id="1619311"/>
    <lineage>
        <taxon>Bacteria</taxon>
        <taxon>Bacillati</taxon>
        <taxon>Bacillota</taxon>
        <taxon>Bacilli</taxon>
        <taxon>Bacillales</taxon>
        <taxon>Paenibacillaceae</taxon>
        <taxon>Paenibacillus</taxon>
    </lineage>
</organism>
<evidence type="ECO:0000259" key="1">
    <source>
        <dbReference type="Pfam" id="PF08241"/>
    </source>
</evidence>
<comment type="caution">
    <text evidence="2">The sequence shown here is derived from an EMBL/GenBank/DDBJ whole genome shotgun (WGS) entry which is preliminary data.</text>
</comment>
<feature type="domain" description="Methyltransferase type 11" evidence="1">
    <location>
        <begin position="61"/>
        <end position="156"/>
    </location>
</feature>
<dbReference type="EMBL" id="BMHF01000001">
    <property type="protein sequence ID" value="GGA25529.1"/>
    <property type="molecule type" value="Genomic_DNA"/>
</dbReference>
<sequence length="254" mass="29260">MNEQSAKNKMAWEHRAYEFWNRRDGSPEDKAKQILESPMAKLKKHKTYFEDIAGKKIANLCGSNGRKAVPLAVLGAEVTVFDISEENKRYALELACAAHVSINYVVTDIYDIDLEKYAGDFDMLYLEGGILHYFHDIYRFMSILFLLLKDNGVLVLSDFHPLRRCLVTGPDAKIQYQIQQGCFDPELHSGDVAYKHYFNEQEQQDFPDVSIRSYTLSEIINSVIDAGFKLMKFDEHRGWNNENIPWEFTIAAGK</sequence>
<dbReference type="InterPro" id="IPR029063">
    <property type="entry name" value="SAM-dependent_MTases_sf"/>
</dbReference>
<dbReference type="GO" id="GO:0008168">
    <property type="term" value="F:methyltransferase activity"/>
    <property type="evidence" value="ECO:0007669"/>
    <property type="project" value="UniProtKB-KW"/>
</dbReference>
<dbReference type="Pfam" id="PF08241">
    <property type="entry name" value="Methyltransf_11"/>
    <property type="match status" value="1"/>
</dbReference>
<dbReference type="SUPFAM" id="SSF53335">
    <property type="entry name" value="S-adenosyl-L-methionine-dependent methyltransferases"/>
    <property type="match status" value="1"/>
</dbReference>
<dbReference type="InterPro" id="IPR013216">
    <property type="entry name" value="Methyltransf_11"/>
</dbReference>
<evidence type="ECO:0000313" key="2">
    <source>
        <dbReference type="EMBL" id="GGA25529.1"/>
    </source>
</evidence>
<dbReference type="Gene3D" id="3.40.50.150">
    <property type="entry name" value="Vaccinia Virus protein VP39"/>
    <property type="match status" value="1"/>
</dbReference>
<dbReference type="RefSeq" id="WP_094093044.1">
    <property type="nucleotide sequence ID" value="NZ_BMHF01000001.1"/>
</dbReference>
<dbReference type="CDD" id="cd02440">
    <property type="entry name" value="AdoMet_MTases"/>
    <property type="match status" value="1"/>
</dbReference>
<dbReference type="Proteomes" id="UP000609323">
    <property type="component" value="Unassembled WGS sequence"/>
</dbReference>
<keyword evidence="2" id="KW-0489">Methyltransferase</keyword>
<reference evidence="3" key="1">
    <citation type="journal article" date="2019" name="Int. J. Syst. Evol. Microbiol.">
        <title>The Global Catalogue of Microorganisms (GCM) 10K type strain sequencing project: providing services to taxonomists for standard genome sequencing and annotation.</title>
        <authorList>
            <consortium name="The Broad Institute Genomics Platform"/>
            <consortium name="The Broad Institute Genome Sequencing Center for Infectious Disease"/>
            <person name="Wu L."/>
            <person name="Ma J."/>
        </authorList>
    </citation>
    <scope>NUCLEOTIDE SEQUENCE [LARGE SCALE GENOMIC DNA]</scope>
    <source>
        <strain evidence="3">CGMCC 1.15044</strain>
    </source>
</reference>